<evidence type="ECO:0000256" key="13">
    <source>
        <dbReference type="ARBA" id="ARBA00049229"/>
    </source>
</evidence>
<evidence type="ECO:0000256" key="6">
    <source>
        <dbReference type="ARBA" id="ARBA00022576"/>
    </source>
</evidence>
<evidence type="ECO:0000256" key="4">
    <source>
        <dbReference type="ARBA" id="ARBA00005072"/>
    </source>
</evidence>
<keyword evidence="19" id="KW-1185">Reference proteome</keyword>
<keyword evidence="9 16" id="KW-0663">Pyridoxal phosphate</keyword>
<dbReference type="KEGG" id="rter:IDM49_04900"/>
<organism evidence="18 19">
    <name type="scientific">Rothia terrae</name>
    <dbReference type="NCBI Taxonomy" id="396015"/>
    <lineage>
        <taxon>Bacteria</taxon>
        <taxon>Bacillati</taxon>
        <taxon>Actinomycetota</taxon>
        <taxon>Actinomycetes</taxon>
        <taxon>Micrococcales</taxon>
        <taxon>Micrococcaceae</taxon>
        <taxon>Rothia</taxon>
    </lineage>
</organism>
<keyword evidence="7 17" id="KW-0028">Amino-acid biosynthesis</keyword>
<dbReference type="InterPro" id="IPR001544">
    <property type="entry name" value="Aminotrans_IV"/>
</dbReference>
<evidence type="ECO:0000256" key="17">
    <source>
        <dbReference type="RuleBase" id="RU004517"/>
    </source>
</evidence>
<dbReference type="GO" id="GO:0009099">
    <property type="term" value="P:L-valine biosynthetic process"/>
    <property type="evidence" value="ECO:0007669"/>
    <property type="project" value="UniProtKB-UniPathway"/>
</dbReference>
<dbReference type="Proteomes" id="UP000516404">
    <property type="component" value="Chromosome"/>
</dbReference>
<dbReference type="AlphaFoldDB" id="A0A7H2BG04"/>
<comment type="catalytic activity">
    <reaction evidence="12 17">
        <text>L-isoleucine + 2-oxoglutarate = (S)-3-methyl-2-oxopentanoate + L-glutamate</text>
        <dbReference type="Rhea" id="RHEA:24801"/>
        <dbReference type="ChEBI" id="CHEBI:16810"/>
        <dbReference type="ChEBI" id="CHEBI:29985"/>
        <dbReference type="ChEBI" id="CHEBI:35146"/>
        <dbReference type="ChEBI" id="CHEBI:58045"/>
        <dbReference type="EC" id="2.6.1.42"/>
    </reaction>
</comment>
<reference evidence="18 19" key="1">
    <citation type="submission" date="2020-09" db="EMBL/GenBank/DDBJ databases">
        <title>Investigation of environmental microbes.</title>
        <authorList>
            <person name="Ou Y."/>
            <person name="Kang Q."/>
        </authorList>
    </citation>
    <scope>NUCLEOTIDE SEQUENCE [LARGE SCALE GENOMIC DNA]</scope>
    <source>
        <strain evidence="18 19">KJZ-14</strain>
    </source>
</reference>
<comment type="pathway">
    <text evidence="2">Amino-acid biosynthesis; L-isoleucine biosynthesis; L-isoleucine from 2-oxobutanoate: step 4/4.</text>
</comment>
<dbReference type="GeneID" id="96623565"/>
<dbReference type="GO" id="GO:0009098">
    <property type="term" value="P:L-leucine biosynthetic process"/>
    <property type="evidence" value="ECO:0007669"/>
    <property type="project" value="UniProtKB-UniPathway"/>
</dbReference>
<protein>
    <recommendedName>
        <fullName evidence="17">Branched-chain-amino-acid aminotransferase</fullName>
        <ecNumber evidence="17">2.6.1.42</ecNumber>
    </recommendedName>
</protein>
<evidence type="ECO:0000256" key="12">
    <source>
        <dbReference type="ARBA" id="ARBA00048798"/>
    </source>
</evidence>
<evidence type="ECO:0000256" key="16">
    <source>
        <dbReference type="RuleBase" id="RU004516"/>
    </source>
</evidence>
<comment type="similarity">
    <text evidence="5 15">Belongs to the class-IV pyridoxal-phosphate-dependent aminotransferase family.</text>
</comment>
<dbReference type="EC" id="2.6.1.42" evidence="17"/>
<evidence type="ECO:0000256" key="10">
    <source>
        <dbReference type="ARBA" id="ARBA00023304"/>
    </source>
</evidence>
<comment type="pathway">
    <text evidence="3">Amino-acid biosynthesis; L-valine biosynthesis; L-valine from pyruvate: step 4/4.</text>
</comment>
<evidence type="ECO:0000256" key="14">
    <source>
        <dbReference type="PIRSR" id="PIRSR006468-1"/>
    </source>
</evidence>
<dbReference type="UniPathway" id="UPA00047">
    <property type="reaction ID" value="UER00058"/>
</dbReference>
<dbReference type="UniPathway" id="UPA00048">
    <property type="reaction ID" value="UER00073"/>
</dbReference>
<evidence type="ECO:0000256" key="1">
    <source>
        <dbReference type="ARBA" id="ARBA00001933"/>
    </source>
</evidence>
<comment type="cofactor">
    <cofactor evidence="1 16">
        <name>pyridoxal 5'-phosphate</name>
        <dbReference type="ChEBI" id="CHEBI:597326"/>
    </cofactor>
</comment>
<evidence type="ECO:0000256" key="3">
    <source>
        <dbReference type="ARBA" id="ARBA00004931"/>
    </source>
</evidence>
<dbReference type="CDD" id="cd01557">
    <property type="entry name" value="BCAT_beta_family"/>
    <property type="match status" value="1"/>
</dbReference>
<evidence type="ECO:0000256" key="2">
    <source>
        <dbReference type="ARBA" id="ARBA00004824"/>
    </source>
</evidence>
<keyword evidence="6 17" id="KW-0032">Aminotransferase</keyword>
<dbReference type="PANTHER" id="PTHR11825">
    <property type="entry name" value="SUBGROUP IIII AMINOTRANSFERASE"/>
    <property type="match status" value="1"/>
</dbReference>
<dbReference type="GO" id="GO:0009097">
    <property type="term" value="P:isoleucine biosynthetic process"/>
    <property type="evidence" value="ECO:0007669"/>
    <property type="project" value="UniProtKB-UniPathway"/>
</dbReference>
<evidence type="ECO:0000256" key="9">
    <source>
        <dbReference type="ARBA" id="ARBA00022898"/>
    </source>
</evidence>
<proteinExistence type="inferred from homology"/>
<name>A0A7H2BG04_9MICC</name>
<evidence type="ECO:0000313" key="18">
    <source>
        <dbReference type="EMBL" id="QNV38600.1"/>
    </source>
</evidence>
<evidence type="ECO:0000256" key="5">
    <source>
        <dbReference type="ARBA" id="ARBA00009320"/>
    </source>
</evidence>
<dbReference type="InterPro" id="IPR018300">
    <property type="entry name" value="Aminotrans_IV_CS"/>
</dbReference>
<dbReference type="Gene3D" id="3.20.10.10">
    <property type="entry name" value="D-amino Acid Aminotransferase, subunit A, domain 2"/>
    <property type="match status" value="1"/>
</dbReference>
<dbReference type="PANTHER" id="PTHR11825:SF44">
    <property type="entry name" value="BRANCHED-CHAIN-AMINO-ACID AMINOTRANSFERASE"/>
    <property type="match status" value="1"/>
</dbReference>
<sequence length="367" mass="40366">MTVSFRKEPNPNPASKEQLEEIFANPGFGNFFSDHMVTIDWKGTYEDGGEWKNARVHAYGPLTLDPAAAVFHYGQEIFEGIKAYRHSDGSVWTFRIEENAKRLNRSAERLALPQLPEETFIEAVKELVSIDEHWVPSGEGEAYYIRPFMIATEAYLGVRPSHEVSFMVIGSPVGNYFGTPKPVDIWLSENYARAGVGGTGAAKCGGNYAASMIAQLEGEKHGCQQVIFKDPNREEAIEELGGMNVFFVYGKENKIVTPELTGTILEGVTRKSILQLAEDRGMSVEERAITLTQWREGVATGDITEVFACGTAAVIQPIGKLKSAEFEIPNAAGDGENGEVTMAIRDELVGIQTGAVEDRHGWLTKLV</sequence>
<dbReference type="SUPFAM" id="SSF56752">
    <property type="entry name" value="D-aminoacid aminotransferase-like PLP-dependent enzymes"/>
    <property type="match status" value="1"/>
</dbReference>
<gene>
    <name evidence="18" type="ORF">IDM49_04900</name>
</gene>
<dbReference type="GO" id="GO:0004084">
    <property type="term" value="F:branched-chain-amino-acid transaminase activity"/>
    <property type="evidence" value="ECO:0007669"/>
    <property type="project" value="UniProtKB-EC"/>
</dbReference>
<dbReference type="NCBIfam" id="TIGR01123">
    <property type="entry name" value="ilvE_II"/>
    <property type="match status" value="1"/>
</dbReference>
<dbReference type="Pfam" id="PF01063">
    <property type="entry name" value="Aminotran_4"/>
    <property type="match status" value="1"/>
</dbReference>
<dbReference type="NCBIfam" id="NF009897">
    <property type="entry name" value="PRK13357.1"/>
    <property type="match status" value="1"/>
</dbReference>
<dbReference type="UniPathway" id="UPA00049">
    <property type="reaction ID" value="UER00062"/>
</dbReference>
<comment type="catalytic activity">
    <reaction evidence="13 17">
        <text>L-leucine + 2-oxoglutarate = 4-methyl-2-oxopentanoate + L-glutamate</text>
        <dbReference type="Rhea" id="RHEA:18321"/>
        <dbReference type="ChEBI" id="CHEBI:16810"/>
        <dbReference type="ChEBI" id="CHEBI:17865"/>
        <dbReference type="ChEBI" id="CHEBI:29985"/>
        <dbReference type="ChEBI" id="CHEBI:57427"/>
        <dbReference type="EC" id="2.6.1.42"/>
    </reaction>
</comment>
<dbReference type="PROSITE" id="PS00770">
    <property type="entry name" value="AA_TRANSFER_CLASS_4"/>
    <property type="match status" value="1"/>
</dbReference>
<keyword evidence="8 17" id="KW-0808">Transferase</keyword>
<accession>A0A7H2BG04</accession>
<evidence type="ECO:0000256" key="15">
    <source>
        <dbReference type="RuleBase" id="RU004106"/>
    </source>
</evidence>
<dbReference type="InterPro" id="IPR043131">
    <property type="entry name" value="BCAT-like_N"/>
</dbReference>
<dbReference type="InterPro" id="IPR036038">
    <property type="entry name" value="Aminotransferase-like"/>
</dbReference>
<feature type="modified residue" description="N6-(pyridoxal phosphate)lysine" evidence="14">
    <location>
        <position position="203"/>
    </location>
</feature>
<dbReference type="InterPro" id="IPR005786">
    <property type="entry name" value="B_amino_transII"/>
</dbReference>
<dbReference type="EMBL" id="CP061539">
    <property type="protein sequence ID" value="QNV38600.1"/>
    <property type="molecule type" value="Genomic_DNA"/>
</dbReference>
<evidence type="ECO:0000256" key="11">
    <source>
        <dbReference type="ARBA" id="ARBA00048212"/>
    </source>
</evidence>
<evidence type="ECO:0000313" key="19">
    <source>
        <dbReference type="Proteomes" id="UP000516404"/>
    </source>
</evidence>
<comment type="pathway">
    <text evidence="4">Amino-acid biosynthesis; L-leucine biosynthesis; L-leucine from 3-methyl-2-oxobutanoate: step 4/4.</text>
</comment>
<comment type="catalytic activity">
    <reaction evidence="11 17">
        <text>L-valine + 2-oxoglutarate = 3-methyl-2-oxobutanoate + L-glutamate</text>
        <dbReference type="Rhea" id="RHEA:24813"/>
        <dbReference type="ChEBI" id="CHEBI:11851"/>
        <dbReference type="ChEBI" id="CHEBI:16810"/>
        <dbReference type="ChEBI" id="CHEBI:29985"/>
        <dbReference type="ChEBI" id="CHEBI:57762"/>
        <dbReference type="EC" id="2.6.1.42"/>
    </reaction>
</comment>
<evidence type="ECO:0000256" key="8">
    <source>
        <dbReference type="ARBA" id="ARBA00022679"/>
    </source>
</evidence>
<dbReference type="InterPro" id="IPR033939">
    <property type="entry name" value="BCAT_family"/>
</dbReference>
<dbReference type="InterPro" id="IPR043132">
    <property type="entry name" value="BCAT-like_C"/>
</dbReference>
<dbReference type="RefSeq" id="WP_190725226.1">
    <property type="nucleotide sequence ID" value="NZ_CP061539.1"/>
</dbReference>
<dbReference type="Gene3D" id="3.30.470.10">
    <property type="match status" value="1"/>
</dbReference>
<evidence type="ECO:0000256" key="7">
    <source>
        <dbReference type="ARBA" id="ARBA00022605"/>
    </source>
</evidence>
<keyword evidence="10 17" id="KW-0100">Branched-chain amino acid biosynthesis</keyword>
<dbReference type="PIRSF" id="PIRSF006468">
    <property type="entry name" value="BCAT1"/>
    <property type="match status" value="1"/>
</dbReference>